<dbReference type="InterPro" id="IPR032675">
    <property type="entry name" value="LRR_dom_sf"/>
</dbReference>
<dbReference type="InterPro" id="IPR055411">
    <property type="entry name" value="LRR_FXL15/At3g58940/PEG3-like"/>
</dbReference>
<dbReference type="SUPFAM" id="SSF81383">
    <property type="entry name" value="F-box domain"/>
    <property type="match status" value="1"/>
</dbReference>
<dbReference type="AlphaFoldDB" id="M8C2K2"/>
<evidence type="ECO:0000313" key="3">
    <source>
        <dbReference type="EnsemblPlants" id="EMT31515"/>
    </source>
</evidence>
<proteinExistence type="predicted"/>
<feature type="domain" description="F-box/LRR-repeat protein 15/At3g58940/PEG3-like LRR" evidence="2">
    <location>
        <begin position="213"/>
        <end position="348"/>
    </location>
</feature>
<sequence length="576" mass="63257">MEASSGPSRSSSQEPDGPCDGADRLSALPDDLLLDVLARLPCAAAAARTEVLSRRWLGLLGGLRQIVFRGVGLPSPEAALGRVELPLPADSLIKIRVPIKQQRPHQPAPKDTEHWRDSAGVPINSLLRAAARLEPEQLDFRIPSGISERALAIVFRGVGLPSPEAALGRVELPLPADSLIKIRVPIKQQRPHQPAPKDTEHWRDSAGVPINSLLRAAARLEPEQLDFRIPSGISERALAVALPCLPRATFIALNFSSLFSLAAVPAGAEFPALETLSLAECITDLGGLLSCCPRLRTLRLSRAVFPDCVIRVVNSPLLQELVVECEARLTQRVVIVAPELKQLTISFTSVVAVNITVLAPVVEKISWQCCYLGPYIVFGLWSLSKLRLQSAERQGEPTTLYIYACVDPSPFRAQVHNFRREIQRHMVAAFSVFELHLTAKGHAFGAFVVHHLLGMDRISTATRRLKVVLHRSELREVCPTHCPCESPNWRSQTISLDALEEVEFNGFDGVDHEFDLLELILGCAPMLKRMIVKLSEETSASNDGCAKIVNIFKQASSSVECNVYHSSGEYIFGMHY</sequence>
<accession>M8C2K2</accession>
<dbReference type="EnsemblPlants" id="EMT31515">
    <property type="protein sequence ID" value="EMT31515"/>
    <property type="gene ID" value="F775_20341"/>
</dbReference>
<feature type="compositionally biased region" description="Low complexity" evidence="1">
    <location>
        <begin position="1"/>
        <end position="12"/>
    </location>
</feature>
<evidence type="ECO:0000256" key="1">
    <source>
        <dbReference type="SAM" id="MobiDB-lite"/>
    </source>
</evidence>
<dbReference type="PANTHER" id="PTHR34709">
    <property type="entry name" value="OS10G0396666 PROTEIN"/>
    <property type="match status" value="1"/>
</dbReference>
<protein>
    <recommendedName>
        <fullName evidence="2">F-box/LRR-repeat protein 15/At3g58940/PEG3-like LRR domain-containing protein</fullName>
    </recommendedName>
</protein>
<name>M8C2K2_AEGTA</name>
<evidence type="ECO:0000259" key="2">
    <source>
        <dbReference type="Pfam" id="PF24758"/>
    </source>
</evidence>
<dbReference type="Pfam" id="PF24758">
    <property type="entry name" value="LRR_At5g56370"/>
    <property type="match status" value="1"/>
</dbReference>
<dbReference type="PANTHER" id="PTHR34709:SF81">
    <property type="entry name" value="F-BOX DOMAIN-CONTAINING PROTEIN"/>
    <property type="match status" value="1"/>
</dbReference>
<dbReference type="InterPro" id="IPR055312">
    <property type="entry name" value="FBL15-like"/>
</dbReference>
<feature type="region of interest" description="Disordered" evidence="1">
    <location>
        <begin position="1"/>
        <end position="24"/>
    </location>
</feature>
<dbReference type="SUPFAM" id="SSF52047">
    <property type="entry name" value="RNI-like"/>
    <property type="match status" value="1"/>
</dbReference>
<dbReference type="InterPro" id="IPR036047">
    <property type="entry name" value="F-box-like_dom_sf"/>
</dbReference>
<dbReference type="Gene3D" id="3.80.10.10">
    <property type="entry name" value="Ribonuclease Inhibitor"/>
    <property type="match status" value="1"/>
</dbReference>
<organism evidence="3">
    <name type="scientific">Aegilops tauschii</name>
    <name type="common">Tausch's goatgrass</name>
    <name type="synonym">Aegilops squarrosa</name>
    <dbReference type="NCBI Taxonomy" id="37682"/>
    <lineage>
        <taxon>Eukaryota</taxon>
        <taxon>Viridiplantae</taxon>
        <taxon>Streptophyta</taxon>
        <taxon>Embryophyta</taxon>
        <taxon>Tracheophyta</taxon>
        <taxon>Spermatophyta</taxon>
        <taxon>Magnoliopsida</taxon>
        <taxon>Liliopsida</taxon>
        <taxon>Poales</taxon>
        <taxon>Poaceae</taxon>
        <taxon>BOP clade</taxon>
        <taxon>Pooideae</taxon>
        <taxon>Triticodae</taxon>
        <taxon>Triticeae</taxon>
        <taxon>Triticinae</taxon>
        <taxon>Aegilops</taxon>
    </lineage>
</organism>
<reference evidence="3" key="1">
    <citation type="submission" date="2015-06" db="UniProtKB">
        <authorList>
            <consortium name="EnsemblPlants"/>
        </authorList>
    </citation>
    <scope>IDENTIFICATION</scope>
</reference>